<evidence type="ECO:0000256" key="1">
    <source>
        <dbReference type="SAM" id="MobiDB-lite"/>
    </source>
</evidence>
<evidence type="ECO:0000313" key="2">
    <source>
        <dbReference type="EMBL" id="SMC04102.1"/>
    </source>
</evidence>
<keyword evidence="3" id="KW-1185">Reference proteome</keyword>
<proteinExistence type="predicted"/>
<reference evidence="3" key="1">
    <citation type="submission" date="2017-04" db="EMBL/GenBank/DDBJ databases">
        <authorList>
            <person name="Varghese N."/>
            <person name="Submissions S."/>
        </authorList>
    </citation>
    <scope>NUCLEOTIDE SEQUENCE [LARGE SCALE GENOMIC DNA]</scope>
    <source>
        <strain evidence="3">DSM 9293</strain>
    </source>
</reference>
<feature type="region of interest" description="Disordered" evidence="1">
    <location>
        <begin position="1"/>
        <end position="30"/>
    </location>
</feature>
<dbReference type="AlphaFoldDB" id="A0A1W1WD39"/>
<dbReference type="STRING" id="28034.BFX07_13695"/>
<dbReference type="EMBL" id="FWWY01000001">
    <property type="protein sequence ID" value="SMC04102.1"/>
    <property type="molecule type" value="Genomic_DNA"/>
</dbReference>
<accession>A0A1W1WD39</accession>
<dbReference type="Proteomes" id="UP000192660">
    <property type="component" value="Unassembled WGS sequence"/>
</dbReference>
<protein>
    <submittedName>
        <fullName evidence="2">Uncharacterized protein</fullName>
    </submittedName>
</protein>
<evidence type="ECO:0000313" key="3">
    <source>
        <dbReference type="Proteomes" id="UP000192660"/>
    </source>
</evidence>
<name>A0A1W1WD39_SULTA</name>
<sequence>MKSGILGPGALRVVPQMDHKNFHSQRAIKK</sequence>
<gene>
    <name evidence="2" type="ORF">SAMN00768000_1464</name>
</gene>
<organism evidence="2 3">
    <name type="scientific">Sulfobacillus thermosulfidooxidans (strain DSM 9293 / VKM B-1269 / AT-1)</name>
    <dbReference type="NCBI Taxonomy" id="929705"/>
    <lineage>
        <taxon>Bacteria</taxon>
        <taxon>Bacillati</taxon>
        <taxon>Bacillota</taxon>
        <taxon>Clostridia</taxon>
        <taxon>Eubacteriales</taxon>
        <taxon>Clostridiales Family XVII. Incertae Sedis</taxon>
        <taxon>Sulfobacillus</taxon>
    </lineage>
</organism>